<organism evidence="1">
    <name type="scientific">marine sediment metagenome</name>
    <dbReference type="NCBI Taxonomy" id="412755"/>
    <lineage>
        <taxon>unclassified sequences</taxon>
        <taxon>metagenomes</taxon>
        <taxon>ecological metagenomes</taxon>
    </lineage>
</organism>
<dbReference type="AlphaFoldDB" id="X1M9B0"/>
<accession>X1M9B0</accession>
<comment type="caution">
    <text evidence="1">The sequence shown here is derived from an EMBL/GenBank/DDBJ whole genome shotgun (WGS) entry which is preliminary data.</text>
</comment>
<reference evidence="1" key="1">
    <citation type="journal article" date="2014" name="Front. Microbiol.">
        <title>High frequency of phylogenetically diverse reductive dehalogenase-homologous genes in deep subseafloor sedimentary metagenomes.</title>
        <authorList>
            <person name="Kawai M."/>
            <person name="Futagami T."/>
            <person name="Toyoda A."/>
            <person name="Takaki Y."/>
            <person name="Nishi S."/>
            <person name="Hori S."/>
            <person name="Arai W."/>
            <person name="Tsubouchi T."/>
            <person name="Morono Y."/>
            <person name="Uchiyama I."/>
            <person name="Ito T."/>
            <person name="Fujiyama A."/>
            <person name="Inagaki F."/>
            <person name="Takami H."/>
        </authorList>
    </citation>
    <scope>NUCLEOTIDE SEQUENCE</scope>
    <source>
        <strain evidence="1">Expedition CK06-06</strain>
    </source>
</reference>
<proteinExistence type="predicted"/>
<sequence>MGPGYFYTLGIKSFLEAKPQLSHHCPLLYRFNIAQNLDIYSGVAQIINPQRLGRTFDYFTPFFILSEFLAYAIYHAYGMVEVSVIGYRDIEIDPTKVSGEVAGYLDFTIGYMVDYTIQVTEHRLSQSYLLHQTSDVGYPGYISHP</sequence>
<name>X1M9B0_9ZZZZ</name>
<dbReference type="EMBL" id="BARV01006325">
    <property type="protein sequence ID" value="GAI11280.1"/>
    <property type="molecule type" value="Genomic_DNA"/>
</dbReference>
<protein>
    <submittedName>
        <fullName evidence="1">Uncharacterized protein</fullName>
    </submittedName>
</protein>
<evidence type="ECO:0000313" key="1">
    <source>
        <dbReference type="EMBL" id="GAI11280.1"/>
    </source>
</evidence>
<gene>
    <name evidence="1" type="ORF">S06H3_12954</name>
</gene>
<feature type="non-terminal residue" evidence="1">
    <location>
        <position position="145"/>
    </location>
</feature>